<name>A0ABW0P705_9HYPH</name>
<dbReference type="SMART" id="SM00895">
    <property type="entry name" value="FCD"/>
    <property type="match status" value="1"/>
</dbReference>
<proteinExistence type="predicted"/>
<dbReference type="Pfam" id="PF00392">
    <property type="entry name" value="GntR"/>
    <property type="match status" value="1"/>
</dbReference>
<dbReference type="SUPFAM" id="SSF46785">
    <property type="entry name" value="Winged helix' DNA-binding domain"/>
    <property type="match status" value="1"/>
</dbReference>
<sequence length="246" mass="27341">MNEAAIHTILSRLLLGGSLPGGMKLGEHRLAELFGVSRERIRKVLHRLGHERLLEIVKNRGAFTIEPDLREGRVVYEARRILESGMVAHLADHLTEAQIERLRDHVDAEADALRRGDQATWQKLSAEFHFLLAEMIGNPIVQRQAHELIGRTIMLVKRYETTLGSACGCEEHRLIFKALAGRERGRAVKAMSSHLSLVETRLRPIVCDDAGPSLETLLEEAIAAFRTEQGEGASARRAADAATAPR</sequence>
<dbReference type="InterPro" id="IPR008920">
    <property type="entry name" value="TF_FadR/GntR_C"/>
</dbReference>
<dbReference type="EMBL" id="JBHSLU010000092">
    <property type="protein sequence ID" value="MFC5508431.1"/>
    <property type="molecule type" value="Genomic_DNA"/>
</dbReference>
<keyword evidence="3" id="KW-0804">Transcription</keyword>
<protein>
    <submittedName>
        <fullName evidence="5">GntR family transcriptional regulator</fullName>
    </submittedName>
</protein>
<evidence type="ECO:0000256" key="2">
    <source>
        <dbReference type="ARBA" id="ARBA00023125"/>
    </source>
</evidence>
<gene>
    <name evidence="5" type="ORF">ACFPN9_24610</name>
</gene>
<evidence type="ECO:0000313" key="5">
    <source>
        <dbReference type="EMBL" id="MFC5508431.1"/>
    </source>
</evidence>
<dbReference type="Pfam" id="PF07729">
    <property type="entry name" value="FCD"/>
    <property type="match status" value="1"/>
</dbReference>
<dbReference type="PANTHER" id="PTHR43537:SF53">
    <property type="entry name" value="HTH-TYPE TRANSCRIPTIONAL REPRESSOR NANR"/>
    <property type="match status" value="1"/>
</dbReference>
<organism evidence="5 6">
    <name type="scientific">Bosea massiliensis</name>
    <dbReference type="NCBI Taxonomy" id="151419"/>
    <lineage>
        <taxon>Bacteria</taxon>
        <taxon>Pseudomonadati</taxon>
        <taxon>Pseudomonadota</taxon>
        <taxon>Alphaproteobacteria</taxon>
        <taxon>Hyphomicrobiales</taxon>
        <taxon>Boseaceae</taxon>
        <taxon>Bosea</taxon>
    </lineage>
</organism>
<dbReference type="PANTHER" id="PTHR43537">
    <property type="entry name" value="TRANSCRIPTIONAL REGULATOR, GNTR FAMILY"/>
    <property type="match status" value="1"/>
</dbReference>
<dbReference type="PROSITE" id="PS50949">
    <property type="entry name" value="HTH_GNTR"/>
    <property type="match status" value="1"/>
</dbReference>
<keyword evidence="6" id="KW-1185">Reference proteome</keyword>
<evidence type="ECO:0000259" key="4">
    <source>
        <dbReference type="PROSITE" id="PS50949"/>
    </source>
</evidence>
<keyword evidence="2" id="KW-0238">DNA-binding</keyword>
<dbReference type="SUPFAM" id="SSF48008">
    <property type="entry name" value="GntR ligand-binding domain-like"/>
    <property type="match status" value="1"/>
</dbReference>
<dbReference type="InterPro" id="IPR000524">
    <property type="entry name" value="Tscrpt_reg_HTH_GntR"/>
</dbReference>
<dbReference type="Gene3D" id="1.20.120.530">
    <property type="entry name" value="GntR ligand-binding domain-like"/>
    <property type="match status" value="1"/>
</dbReference>
<comment type="caution">
    <text evidence="5">The sequence shown here is derived from an EMBL/GenBank/DDBJ whole genome shotgun (WGS) entry which is preliminary data.</text>
</comment>
<dbReference type="InterPro" id="IPR011711">
    <property type="entry name" value="GntR_C"/>
</dbReference>
<dbReference type="Proteomes" id="UP001596060">
    <property type="component" value="Unassembled WGS sequence"/>
</dbReference>
<dbReference type="SMART" id="SM00345">
    <property type="entry name" value="HTH_GNTR"/>
    <property type="match status" value="1"/>
</dbReference>
<feature type="domain" description="HTH gntR-type" evidence="4">
    <location>
        <begin position="1"/>
        <end position="67"/>
    </location>
</feature>
<keyword evidence="1" id="KW-0805">Transcription regulation</keyword>
<dbReference type="InterPro" id="IPR036388">
    <property type="entry name" value="WH-like_DNA-bd_sf"/>
</dbReference>
<evidence type="ECO:0000256" key="3">
    <source>
        <dbReference type="ARBA" id="ARBA00023163"/>
    </source>
</evidence>
<dbReference type="Gene3D" id="1.10.10.10">
    <property type="entry name" value="Winged helix-like DNA-binding domain superfamily/Winged helix DNA-binding domain"/>
    <property type="match status" value="1"/>
</dbReference>
<accession>A0ABW0P705</accession>
<evidence type="ECO:0000256" key="1">
    <source>
        <dbReference type="ARBA" id="ARBA00023015"/>
    </source>
</evidence>
<dbReference type="RefSeq" id="WP_066721312.1">
    <property type="nucleotide sequence ID" value="NZ_JBHSLU010000092.1"/>
</dbReference>
<evidence type="ECO:0000313" key="6">
    <source>
        <dbReference type="Proteomes" id="UP001596060"/>
    </source>
</evidence>
<reference evidence="6" key="1">
    <citation type="journal article" date="2019" name="Int. J. Syst. Evol. Microbiol.">
        <title>The Global Catalogue of Microorganisms (GCM) 10K type strain sequencing project: providing services to taxonomists for standard genome sequencing and annotation.</title>
        <authorList>
            <consortium name="The Broad Institute Genomics Platform"/>
            <consortium name="The Broad Institute Genome Sequencing Center for Infectious Disease"/>
            <person name="Wu L."/>
            <person name="Ma J."/>
        </authorList>
    </citation>
    <scope>NUCLEOTIDE SEQUENCE [LARGE SCALE GENOMIC DNA]</scope>
    <source>
        <strain evidence="6">CCUG 43117</strain>
    </source>
</reference>
<dbReference type="InterPro" id="IPR036390">
    <property type="entry name" value="WH_DNA-bd_sf"/>
</dbReference>